<proteinExistence type="predicted"/>
<keyword evidence="1" id="KW-0732">Signal</keyword>
<dbReference type="AlphaFoldDB" id="A0A7Z7I1S6"/>
<feature type="chain" id="PRO_5031351724" description="Lipoprotein" evidence="1">
    <location>
        <begin position="24"/>
        <end position="68"/>
    </location>
</feature>
<evidence type="ECO:0000313" key="3">
    <source>
        <dbReference type="Proteomes" id="UP000219522"/>
    </source>
</evidence>
<feature type="signal peptide" evidence="1">
    <location>
        <begin position="1"/>
        <end position="23"/>
    </location>
</feature>
<protein>
    <recommendedName>
        <fullName evidence="4">Lipoprotein</fullName>
    </recommendedName>
</protein>
<accession>A0A7Z7I1S6</accession>
<dbReference type="EMBL" id="OCSU01000001">
    <property type="protein sequence ID" value="SOE47904.1"/>
    <property type="molecule type" value="Genomic_DNA"/>
</dbReference>
<dbReference type="Proteomes" id="UP000219522">
    <property type="component" value="Unassembled WGS sequence"/>
</dbReference>
<evidence type="ECO:0008006" key="4">
    <source>
        <dbReference type="Google" id="ProtNLM"/>
    </source>
</evidence>
<organism evidence="2 3">
    <name type="scientific">Caballeronia arationis</name>
    <dbReference type="NCBI Taxonomy" id="1777142"/>
    <lineage>
        <taxon>Bacteria</taxon>
        <taxon>Pseudomonadati</taxon>
        <taxon>Pseudomonadota</taxon>
        <taxon>Betaproteobacteria</taxon>
        <taxon>Burkholderiales</taxon>
        <taxon>Burkholderiaceae</taxon>
        <taxon>Caballeronia</taxon>
    </lineage>
</organism>
<keyword evidence="3" id="KW-1185">Reference proteome</keyword>
<gene>
    <name evidence="2" type="ORF">SAMN05446927_0251</name>
</gene>
<evidence type="ECO:0000256" key="1">
    <source>
        <dbReference type="SAM" id="SignalP"/>
    </source>
</evidence>
<sequence length="68" mass="6543">MNISIMLKALFVSALTASLCCTAGCERNRNDAGGAANDSSAAARGASAPGAVSFPARAASDAPAGASQ</sequence>
<comment type="caution">
    <text evidence="2">The sequence shown here is derived from an EMBL/GenBank/DDBJ whole genome shotgun (WGS) entry which is preliminary data.</text>
</comment>
<dbReference type="RefSeq" id="WP_244195388.1">
    <property type="nucleotide sequence ID" value="NZ_OCSU01000001.1"/>
</dbReference>
<reference evidence="2 3" key="1">
    <citation type="submission" date="2017-09" db="EMBL/GenBank/DDBJ databases">
        <authorList>
            <person name="Varghese N."/>
            <person name="Submissions S."/>
        </authorList>
    </citation>
    <scope>NUCLEOTIDE SEQUENCE [LARGE SCALE GENOMIC DNA]</scope>
    <source>
        <strain evidence="2 3">OK806</strain>
    </source>
</reference>
<evidence type="ECO:0000313" key="2">
    <source>
        <dbReference type="EMBL" id="SOE47904.1"/>
    </source>
</evidence>
<name>A0A7Z7I1S6_9BURK</name>